<reference evidence="1" key="2">
    <citation type="journal article" date="2015" name="Data Brief">
        <title>Shoot transcriptome of the giant reed, Arundo donax.</title>
        <authorList>
            <person name="Barrero R.A."/>
            <person name="Guerrero F.D."/>
            <person name="Moolhuijzen P."/>
            <person name="Goolsby J.A."/>
            <person name="Tidwell J."/>
            <person name="Bellgard S.E."/>
            <person name="Bellgard M.I."/>
        </authorList>
    </citation>
    <scope>NUCLEOTIDE SEQUENCE</scope>
    <source>
        <tissue evidence="1">Shoot tissue taken approximately 20 cm above the soil surface</tissue>
    </source>
</reference>
<dbReference type="EMBL" id="GBRH01227437">
    <property type="protein sequence ID" value="JAD70458.1"/>
    <property type="molecule type" value="Transcribed_RNA"/>
</dbReference>
<organism evidence="1">
    <name type="scientific">Arundo donax</name>
    <name type="common">Giant reed</name>
    <name type="synonym">Donax arundinaceus</name>
    <dbReference type="NCBI Taxonomy" id="35708"/>
    <lineage>
        <taxon>Eukaryota</taxon>
        <taxon>Viridiplantae</taxon>
        <taxon>Streptophyta</taxon>
        <taxon>Embryophyta</taxon>
        <taxon>Tracheophyta</taxon>
        <taxon>Spermatophyta</taxon>
        <taxon>Magnoliopsida</taxon>
        <taxon>Liliopsida</taxon>
        <taxon>Poales</taxon>
        <taxon>Poaceae</taxon>
        <taxon>PACMAD clade</taxon>
        <taxon>Arundinoideae</taxon>
        <taxon>Arundineae</taxon>
        <taxon>Arundo</taxon>
    </lineage>
</organism>
<accession>A0A0A9C7M3</accession>
<name>A0A0A9C7M3_ARUDO</name>
<sequence length="23" mass="2543">MHSLQYSVQIFCSGALNSEIEAD</sequence>
<evidence type="ECO:0000313" key="1">
    <source>
        <dbReference type="EMBL" id="JAD70458.1"/>
    </source>
</evidence>
<reference evidence="1" key="1">
    <citation type="submission" date="2014-09" db="EMBL/GenBank/DDBJ databases">
        <authorList>
            <person name="Magalhaes I.L.F."/>
            <person name="Oliveira U."/>
            <person name="Santos F.R."/>
            <person name="Vidigal T.H.D.A."/>
            <person name="Brescovit A.D."/>
            <person name="Santos A.J."/>
        </authorList>
    </citation>
    <scope>NUCLEOTIDE SEQUENCE</scope>
    <source>
        <tissue evidence="1">Shoot tissue taken approximately 20 cm above the soil surface</tissue>
    </source>
</reference>
<dbReference type="AlphaFoldDB" id="A0A0A9C7M3"/>
<protein>
    <submittedName>
        <fullName evidence="1">Uncharacterized protein</fullName>
    </submittedName>
</protein>
<proteinExistence type="predicted"/>